<organism evidence="6">
    <name type="scientific">uncultured bacterium</name>
    <name type="common">gcode 4</name>
    <dbReference type="NCBI Taxonomy" id="1234023"/>
    <lineage>
        <taxon>Bacteria</taxon>
        <taxon>environmental samples</taxon>
    </lineage>
</organism>
<dbReference type="Pfam" id="PF00831">
    <property type="entry name" value="Ribosomal_L29"/>
    <property type="match status" value="1"/>
</dbReference>
<dbReference type="SUPFAM" id="SSF46561">
    <property type="entry name" value="Ribosomal protein L29 (L29p)"/>
    <property type="match status" value="1"/>
</dbReference>
<dbReference type="Gene3D" id="1.10.287.310">
    <property type="match status" value="1"/>
</dbReference>
<dbReference type="InterPro" id="IPR036049">
    <property type="entry name" value="Ribosomal_uL29_sf"/>
</dbReference>
<comment type="similarity">
    <text evidence="1 5">Belongs to the universal ribosomal protein uL29 family.</text>
</comment>
<sequence>MKKTATDIKDISALNQLDKEGLNKELLKAKKEMFILKMKHFANELKQTHLIKAYRKYIARLNTFIHKL</sequence>
<evidence type="ECO:0000256" key="5">
    <source>
        <dbReference type="HAMAP-Rule" id="MF_00374"/>
    </source>
</evidence>
<evidence type="ECO:0000256" key="4">
    <source>
        <dbReference type="ARBA" id="ARBA00035204"/>
    </source>
</evidence>
<dbReference type="HAMAP" id="MF_00374">
    <property type="entry name" value="Ribosomal_uL29"/>
    <property type="match status" value="1"/>
</dbReference>
<dbReference type="InterPro" id="IPR001854">
    <property type="entry name" value="Ribosomal_uL29"/>
</dbReference>
<dbReference type="GO" id="GO:0003735">
    <property type="term" value="F:structural constituent of ribosome"/>
    <property type="evidence" value="ECO:0007669"/>
    <property type="project" value="InterPro"/>
</dbReference>
<accession>K2AEL1</accession>
<keyword evidence="3 5" id="KW-0687">Ribonucleoprotein</keyword>
<evidence type="ECO:0000313" key="6">
    <source>
        <dbReference type="EMBL" id="EKD66485.1"/>
    </source>
</evidence>
<dbReference type="NCBIfam" id="TIGR00012">
    <property type="entry name" value="L29"/>
    <property type="match status" value="1"/>
</dbReference>
<proteinExistence type="inferred from homology"/>
<reference evidence="6" key="1">
    <citation type="journal article" date="2012" name="Science">
        <title>Fermentation, hydrogen, and sulfur metabolism in multiple uncultivated bacterial phyla.</title>
        <authorList>
            <person name="Wrighton K.C."/>
            <person name="Thomas B.C."/>
            <person name="Sharon I."/>
            <person name="Miller C.S."/>
            <person name="Castelle C.J."/>
            <person name="VerBerkmoes N.C."/>
            <person name="Wilkins M.J."/>
            <person name="Hettich R.L."/>
            <person name="Lipton M.S."/>
            <person name="Williams K.H."/>
            <person name="Long P.E."/>
            <person name="Banfield J.F."/>
        </authorList>
    </citation>
    <scope>NUCLEOTIDE SEQUENCE [LARGE SCALE GENOMIC DNA]</scope>
</reference>
<evidence type="ECO:0000256" key="3">
    <source>
        <dbReference type="ARBA" id="ARBA00023274"/>
    </source>
</evidence>
<dbReference type="GO" id="GO:1990904">
    <property type="term" value="C:ribonucleoprotein complex"/>
    <property type="evidence" value="ECO:0007669"/>
    <property type="project" value="UniProtKB-KW"/>
</dbReference>
<dbReference type="EMBL" id="AMFJ01021624">
    <property type="protein sequence ID" value="EKD66485.1"/>
    <property type="molecule type" value="Genomic_DNA"/>
</dbReference>
<dbReference type="AlphaFoldDB" id="K2AEL1"/>
<comment type="caution">
    <text evidence="6">The sequence shown here is derived from an EMBL/GenBank/DDBJ whole genome shotgun (WGS) entry which is preliminary data.</text>
</comment>
<keyword evidence="2 5" id="KW-0689">Ribosomal protein</keyword>
<dbReference type="GO" id="GO:0006412">
    <property type="term" value="P:translation"/>
    <property type="evidence" value="ECO:0007669"/>
    <property type="project" value="UniProtKB-UniRule"/>
</dbReference>
<evidence type="ECO:0000256" key="2">
    <source>
        <dbReference type="ARBA" id="ARBA00022980"/>
    </source>
</evidence>
<evidence type="ECO:0000256" key="1">
    <source>
        <dbReference type="ARBA" id="ARBA00009254"/>
    </source>
</evidence>
<dbReference type="GO" id="GO:0005840">
    <property type="term" value="C:ribosome"/>
    <property type="evidence" value="ECO:0007669"/>
    <property type="project" value="UniProtKB-KW"/>
</dbReference>
<protein>
    <recommendedName>
        <fullName evidence="4 5">Large ribosomal subunit protein uL29</fullName>
    </recommendedName>
</protein>
<gene>
    <name evidence="5" type="primary">rpmC</name>
    <name evidence="6" type="ORF">ACD_49C00038G0019</name>
</gene>
<name>K2AEL1_9BACT</name>